<dbReference type="EMBL" id="KI284983">
    <property type="protein sequence ID" value="ESA12393.1"/>
    <property type="molecule type" value="Genomic_DNA"/>
</dbReference>
<reference evidence="1" key="1">
    <citation type="submission" date="2013-07" db="EMBL/GenBank/DDBJ databases">
        <title>The genome of an arbuscular mycorrhizal fungus provides insights into the evolution of the oldest plant symbiosis.</title>
        <authorList>
            <consortium name="DOE Joint Genome Institute"/>
            <person name="Tisserant E."/>
            <person name="Malbreil M."/>
            <person name="Kuo A."/>
            <person name="Kohler A."/>
            <person name="Symeonidi A."/>
            <person name="Balestrini R."/>
            <person name="Charron P."/>
            <person name="Duensing N."/>
            <person name="Frei-dit-Frey N."/>
            <person name="Gianinazzi-Pearson V."/>
            <person name="Gilbert B."/>
            <person name="Handa Y."/>
            <person name="Hijri M."/>
            <person name="Kaul R."/>
            <person name="Kawaguchi M."/>
            <person name="Krajinski F."/>
            <person name="Lammers P."/>
            <person name="Lapierre D."/>
            <person name="Masclaux F.G."/>
            <person name="Murat C."/>
            <person name="Morin E."/>
            <person name="Ndikumana S."/>
            <person name="Pagni M."/>
            <person name="Petitpierre D."/>
            <person name="Requena N."/>
            <person name="Rosikiewicz P."/>
            <person name="Riley R."/>
            <person name="Saito K."/>
            <person name="San Clemente H."/>
            <person name="Shapiro H."/>
            <person name="van Tuinen D."/>
            <person name="Becard G."/>
            <person name="Bonfante P."/>
            <person name="Paszkowski U."/>
            <person name="Shachar-Hill Y."/>
            <person name="Young J.P."/>
            <person name="Sanders I.R."/>
            <person name="Henrissat B."/>
            <person name="Rensing S.A."/>
            <person name="Grigoriev I.V."/>
            <person name="Corradi N."/>
            <person name="Roux C."/>
            <person name="Martin F."/>
        </authorList>
    </citation>
    <scope>NUCLEOTIDE SEQUENCE</scope>
    <source>
        <strain evidence="1">DAOM 197198</strain>
    </source>
</reference>
<gene>
    <name evidence="1" type="ORF">GLOINDRAFT_347392</name>
</gene>
<dbReference type="HOGENOM" id="CLU_3069853_0_0_1"/>
<sequence length="53" mass="6143">MSLFNAVSDSKHEIYFILHQLVPQSLVANKAALTRQIIFEFFTSVQQLLYQTI</sequence>
<proteinExistence type="predicted"/>
<evidence type="ECO:0000313" key="1">
    <source>
        <dbReference type="EMBL" id="ESA12393.1"/>
    </source>
</evidence>
<name>U9U1B3_RHIID</name>
<organism evidence="1">
    <name type="scientific">Rhizophagus irregularis (strain DAOM 181602 / DAOM 197198 / MUCL 43194)</name>
    <name type="common">Arbuscular mycorrhizal fungus</name>
    <name type="synonym">Glomus intraradices</name>
    <dbReference type="NCBI Taxonomy" id="747089"/>
    <lineage>
        <taxon>Eukaryota</taxon>
        <taxon>Fungi</taxon>
        <taxon>Fungi incertae sedis</taxon>
        <taxon>Mucoromycota</taxon>
        <taxon>Glomeromycotina</taxon>
        <taxon>Glomeromycetes</taxon>
        <taxon>Glomerales</taxon>
        <taxon>Glomeraceae</taxon>
        <taxon>Rhizophagus</taxon>
    </lineage>
</organism>
<dbReference type="AlphaFoldDB" id="U9U1B3"/>
<protein>
    <submittedName>
        <fullName evidence="1">Uncharacterized protein</fullName>
    </submittedName>
</protein>
<accession>U9U1B3</accession>